<comment type="caution">
    <text evidence="1">The sequence shown here is derived from an EMBL/GenBank/DDBJ whole genome shotgun (WGS) entry which is preliminary data.</text>
</comment>
<keyword evidence="2" id="KW-1185">Reference proteome</keyword>
<dbReference type="Proteomes" id="UP000821845">
    <property type="component" value="Chromosome 8"/>
</dbReference>
<organism evidence="1 2">
    <name type="scientific">Hyalomma asiaticum</name>
    <name type="common">Tick</name>
    <dbReference type="NCBI Taxonomy" id="266040"/>
    <lineage>
        <taxon>Eukaryota</taxon>
        <taxon>Metazoa</taxon>
        <taxon>Ecdysozoa</taxon>
        <taxon>Arthropoda</taxon>
        <taxon>Chelicerata</taxon>
        <taxon>Arachnida</taxon>
        <taxon>Acari</taxon>
        <taxon>Parasitiformes</taxon>
        <taxon>Ixodida</taxon>
        <taxon>Ixodoidea</taxon>
        <taxon>Ixodidae</taxon>
        <taxon>Hyalomminae</taxon>
        <taxon>Hyalomma</taxon>
    </lineage>
</organism>
<sequence length="127" mass="13968">MVLPPLLDCIPNIRHTLYADDVMVWTTTGSDGQIEEAFQQAVETMAEYAARVGLKCAGEKSELLLMRPPDYRKTKHSPPPTIAIKIDGYEITVVKHMHVLGLHVQAGRSNSVALGGLTVTVTQTTRR</sequence>
<evidence type="ECO:0000313" key="1">
    <source>
        <dbReference type="EMBL" id="KAH6925048.1"/>
    </source>
</evidence>
<accession>A0ACB7RQZ4</accession>
<evidence type="ECO:0000313" key="2">
    <source>
        <dbReference type="Proteomes" id="UP000821845"/>
    </source>
</evidence>
<reference evidence="1" key="1">
    <citation type="submission" date="2020-05" db="EMBL/GenBank/DDBJ databases">
        <title>Large-scale comparative analyses of tick genomes elucidate their genetic diversity and vector capacities.</title>
        <authorList>
            <person name="Jia N."/>
            <person name="Wang J."/>
            <person name="Shi W."/>
            <person name="Du L."/>
            <person name="Sun Y."/>
            <person name="Zhan W."/>
            <person name="Jiang J."/>
            <person name="Wang Q."/>
            <person name="Zhang B."/>
            <person name="Ji P."/>
            <person name="Sakyi L.B."/>
            <person name="Cui X."/>
            <person name="Yuan T."/>
            <person name="Jiang B."/>
            <person name="Yang W."/>
            <person name="Lam T.T.-Y."/>
            <person name="Chang Q."/>
            <person name="Ding S."/>
            <person name="Wang X."/>
            <person name="Zhu J."/>
            <person name="Ruan X."/>
            <person name="Zhao L."/>
            <person name="Wei J."/>
            <person name="Que T."/>
            <person name="Du C."/>
            <person name="Cheng J."/>
            <person name="Dai P."/>
            <person name="Han X."/>
            <person name="Huang E."/>
            <person name="Gao Y."/>
            <person name="Liu J."/>
            <person name="Shao H."/>
            <person name="Ye R."/>
            <person name="Li L."/>
            <person name="Wei W."/>
            <person name="Wang X."/>
            <person name="Wang C."/>
            <person name="Yang T."/>
            <person name="Huo Q."/>
            <person name="Li W."/>
            <person name="Guo W."/>
            <person name="Chen H."/>
            <person name="Zhou L."/>
            <person name="Ni X."/>
            <person name="Tian J."/>
            <person name="Zhou Y."/>
            <person name="Sheng Y."/>
            <person name="Liu T."/>
            <person name="Pan Y."/>
            <person name="Xia L."/>
            <person name="Li J."/>
            <person name="Zhao F."/>
            <person name="Cao W."/>
        </authorList>
    </citation>
    <scope>NUCLEOTIDE SEQUENCE</scope>
    <source>
        <strain evidence="1">Hyas-2018</strain>
    </source>
</reference>
<gene>
    <name evidence="1" type="ORF">HPB50_027406</name>
</gene>
<protein>
    <submittedName>
        <fullName evidence="1">Uncharacterized protein</fullName>
    </submittedName>
</protein>
<name>A0ACB7RQZ4_HYAAI</name>
<dbReference type="EMBL" id="CM023488">
    <property type="protein sequence ID" value="KAH6925048.1"/>
    <property type="molecule type" value="Genomic_DNA"/>
</dbReference>
<proteinExistence type="predicted"/>